<keyword evidence="8" id="KW-1185">Reference proteome</keyword>
<protein>
    <submittedName>
        <fullName evidence="7">Sigma-70 family RNA polymerase sigma factor</fullName>
    </submittedName>
</protein>
<evidence type="ECO:0000259" key="5">
    <source>
        <dbReference type="Pfam" id="PF04542"/>
    </source>
</evidence>
<evidence type="ECO:0000256" key="2">
    <source>
        <dbReference type="ARBA" id="ARBA00023015"/>
    </source>
</evidence>
<dbReference type="InterPro" id="IPR036388">
    <property type="entry name" value="WH-like_DNA-bd_sf"/>
</dbReference>
<keyword evidence="3" id="KW-0731">Sigma factor</keyword>
<name>A0A4R4EPC1_9BACL</name>
<dbReference type="SUPFAM" id="SSF88659">
    <property type="entry name" value="Sigma3 and sigma4 domains of RNA polymerase sigma factors"/>
    <property type="match status" value="1"/>
</dbReference>
<dbReference type="GO" id="GO:0016987">
    <property type="term" value="F:sigma factor activity"/>
    <property type="evidence" value="ECO:0007669"/>
    <property type="project" value="UniProtKB-KW"/>
</dbReference>
<evidence type="ECO:0000259" key="6">
    <source>
        <dbReference type="Pfam" id="PF08281"/>
    </source>
</evidence>
<keyword evidence="4" id="KW-0804">Transcription</keyword>
<dbReference type="EMBL" id="SKFG01000002">
    <property type="protein sequence ID" value="TCZ80228.1"/>
    <property type="molecule type" value="Genomic_DNA"/>
</dbReference>
<comment type="caution">
    <text evidence="7">The sequence shown here is derived from an EMBL/GenBank/DDBJ whole genome shotgun (WGS) entry which is preliminary data.</text>
</comment>
<dbReference type="GO" id="GO:0006352">
    <property type="term" value="P:DNA-templated transcription initiation"/>
    <property type="evidence" value="ECO:0007669"/>
    <property type="project" value="InterPro"/>
</dbReference>
<keyword evidence="2" id="KW-0805">Transcription regulation</keyword>
<dbReference type="PANTHER" id="PTHR43133">
    <property type="entry name" value="RNA POLYMERASE ECF-TYPE SIGMA FACTO"/>
    <property type="match status" value="1"/>
</dbReference>
<dbReference type="Gene3D" id="1.10.10.10">
    <property type="entry name" value="Winged helix-like DNA-binding domain superfamily/Winged helix DNA-binding domain"/>
    <property type="match status" value="1"/>
</dbReference>
<evidence type="ECO:0000256" key="4">
    <source>
        <dbReference type="ARBA" id="ARBA00023163"/>
    </source>
</evidence>
<accession>A0A4R4EPC1</accession>
<proteinExistence type="inferred from homology"/>
<evidence type="ECO:0000313" key="7">
    <source>
        <dbReference type="EMBL" id="TCZ80228.1"/>
    </source>
</evidence>
<organism evidence="7 8">
    <name type="scientific">Paenibacillus albiflavus</name>
    <dbReference type="NCBI Taxonomy" id="2545760"/>
    <lineage>
        <taxon>Bacteria</taxon>
        <taxon>Bacillati</taxon>
        <taxon>Bacillota</taxon>
        <taxon>Bacilli</taxon>
        <taxon>Bacillales</taxon>
        <taxon>Paenibacillaceae</taxon>
        <taxon>Paenibacillus</taxon>
    </lineage>
</organism>
<dbReference type="GO" id="GO:0003677">
    <property type="term" value="F:DNA binding"/>
    <property type="evidence" value="ECO:0007669"/>
    <property type="project" value="InterPro"/>
</dbReference>
<dbReference type="InterPro" id="IPR039425">
    <property type="entry name" value="RNA_pol_sigma-70-like"/>
</dbReference>
<dbReference type="InterPro" id="IPR013325">
    <property type="entry name" value="RNA_pol_sigma_r2"/>
</dbReference>
<dbReference type="Pfam" id="PF08281">
    <property type="entry name" value="Sigma70_r4_2"/>
    <property type="match status" value="1"/>
</dbReference>
<evidence type="ECO:0000313" key="8">
    <source>
        <dbReference type="Proteomes" id="UP000295418"/>
    </source>
</evidence>
<dbReference type="InterPro" id="IPR007627">
    <property type="entry name" value="RNA_pol_sigma70_r2"/>
</dbReference>
<evidence type="ECO:0000256" key="3">
    <source>
        <dbReference type="ARBA" id="ARBA00023082"/>
    </source>
</evidence>
<dbReference type="NCBIfam" id="TIGR02937">
    <property type="entry name" value="sigma70-ECF"/>
    <property type="match status" value="1"/>
</dbReference>
<dbReference type="OrthoDB" id="9794508at2"/>
<dbReference type="SUPFAM" id="SSF88946">
    <property type="entry name" value="Sigma2 domain of RNA polymerase sigma factors"/>
    <property type="match status" value="1"/>
</dbReference>
<dbReference type="Proteomes" id="UP000295418">
    <property type="component" value="Unassembled WGS sequence"/>
</dbReference>
<dbReference type="RefSeq" id="WP_132416589.1">
    <property type="nucleotide sequence ID" value="NZ_SKFG01000002.1"/>
</dbReference>
<dbReference type="InterPro" id="IPR014284">
    <property type="entry name" value="RNA_pol_sigma-70_dom"/>
</dbReference>
<dbReference type="CDD" id="cd06171">
    <property type="entry name" value="Sigma70_r4"/>
    <property type="match status" value="1"/>
</dbReference>
<dbReference type="InterPro" id="IPR013324">
    <property type="entry name" value="RNA_pol_sigma_r3/r4-like"/>
</dbReference>
<gene>
    <name evidence="7" type="ORF">E0485_03515</name>
</gene>
<evidence type="ECO:0000256" key="1">
    <source>
        <dbReference type="ARBA" id="ARBA00010641"/>
    </source>
</evidence>
<dbReference type="InterPro" id="IPR013249">
    <property type="entry name" value="RNA_pol_sigma70_r4_t2"/>
</dbReference>
<dbReference type="Pfam" id="PF04542">
    <property type="entry name" value="Sigma70_r2"/>
    <property type="match status" value="1"/>
</dbReference>
<feature type="domain" description="RNA polymerase sigma-70 region 2" evidence="5">
    <location>
        <begin position="25"/>
        <end position="88"/>
    </location>
</feature>
<reference evidence="7 8" key="1">
    <citation type="submission" date="2019-03" db="EMBL/GenBank/DDBJ databases">
        <authorList>
            <person name="Kim M.K.M."/>
        </authorList>
    </citation>
    <scope>NUCLEOTIDE SEQUENCE [LARGE SCALE GENOMIC DNA]</scope>
    <source>
        <strain evidence="7 8">18JY21-1</strain>
    </source>
</reference>
<dbReference type="PANTHER" id="PTHR43133:SF46">
    <property type="entry name" value="RNA POLYMERASE SIGMA-70 FACTOR ECF SUBFAMILY"/>
    <property type="match status" value="1"/>
</dbReference>
<dbReference type="AlphaFoldDB" id="A0A4R4EPC1"/>
<sequence>MHLEADYLKSLSYTFDEAAVLRDLMTTFGQDVWQYAFFMTKNKDAADDLSQEVFLQAYKHLQSFRGHSTVKTWLLTITRNRAINYNRSAYIRKVLLVDRIISPKMTSPSAEHELFDQLETKQIWQCVMQLSSKYREPLILDAHYQMSMYEIADVLQIRIGTVKSRLSRAKAKVTAMLQQAEELTSQIVKEV</sequence>
<feature type="domain" description="RNA polymerase sigma factor 70 region 4 type 2" evidence="6">
    <location>
        <begin position="122"/>
        <end position="172"/>
    </location>
</feature>
<dbReference type="Gene3D" id="1.10.1740.10">
    <property type="match status" value="1"/>
</dbReference>
<comment type="similarity">
    <text evidence="1">Belongs to the sigma-70 factor family. ECF subfamily.</text>
</comment>